<protein>
    <submittedName>
        <fullName evidence="2">Uncharacterized protein</fullName>
    </submittedName>
</protein>
<accession>A0A177PG91</accession>
<keyword evidence="3" id="KW-1185">Reference proteome</keyword>
<dbReference type="Proteomes" id="UP000077628">
    <property type="component" value="Unassembled WGS sequence"/>
</dbReference>
<comment type="caution">
    <text evidence="2">The sequence shown here is derived from an EMBL/GenBank/DDBJ whole genome shotgun (WGS) entry which is preliminary data.</text>
</comment>
<dbReference type="RefSeq" id="WP_064024081.1">
    <property type="nucleotide sequence ID" value="NZ_LUUK01000010.1"/>
</dbReference>
<organism evidence="2 3">
    <name type="scientific">Methylomonas koyamae</name>
    <dbReference type="NCBI Taxonomy" id="702114"/>
    <lineage>
        <taxon>Bacteria</taxon>
        <taxon>Pseudomonadati</taxon>
        <taxon>Pseudomonadota</taxon>
        <taxon>Gammaproteobacteria</taxon>
        <taxon>Methylococcales</taxon>
        <taxon>Methylococcaceae</taxon>
        <taxon>Methylomonas</taxon>
    </lineage>
</organism>
<dbReference type="AlphaFoldDB" id="A0A177PG91"/>
<name>A0A177PG91_9GAMM</name>
<sequence length="250" mass="27157">MFEPVKVGFGQYLTDFYASLVATTQPMTEYLERGIAKSIAWAPSRMVDAAEEMLASWQRNDTDSAPTQPAKLPVILVAMDQSYTPTGREFAKQIADAMKVIMPGDTKQRLFGLRTVFGDIRTQLVFAAADEPTARSLAAQFLNFIDAVPNRRFGYSTTFAGISEDWVATIESPDIPAVAIRTGMKNVVMLAVDITIKAQIPLYDAPKAGEPNDGKGVPGTDDPAGYPVVIEVDFDDKALDLQQAVTADSP</sequence>
<evidence type="ECO:0000313" key="3">
    <source>
        <dbReference type="Proteomes" id="UP000077628"/>
    </source>
</evidence>
<dbReference type="STRING" id="702114.A1355_17455"/>
<reference evidence="3" key="1">
    <citation type="submission" date="2016-03" db="EMBL/GenBank/DDBJ databases">
        <authorList>
            <person name="Heylen K."/>
            <person name="De Vos P."/>
            <person name="Vekeman B."/>
        </authorList>
    </citation>
    <scope>NUCLEOTIDE SEQUENCE [LARGE SCALE GENOMIC DNA]</scope>
    <source>
        <strain evidence="3">R-45383</strain>
    </source>
</reference>
<feature type="region of interest" description="Disordered" evidence="1">
    <location>
        <begin position="205"/>
        <end position="225"/>
    </location>
</feature>
<evidence type="ECO:0000313" key="2">
    <source>
        <dbReference type="EMBL" id="OAI28483.1"/>
    </source>
</evidence>
<proteinExistence type="predicted"/>
<dbReference type="OrthoDB" id="9152664at2"/>
<evidence type="ECO:0000256" key="1">
    <source>
        <dbReference type="SAM" id="MobiDB-lite"/>
    </source>
</evidence>
<dbReference type="EMBL" id="LUUK01000010">
    <property type="protein sequence ID" value="OAI28483.1"/>
    <property type="molecule type" value="Genomic_DNA"/>
</dbReference>
<gene>
    <name evidence="2" type="ORF">A1355_17455</name>
</gene>